<dbReference type="InterPro" id="IPR036388">
    <property type="entry name" value="WH-like_DNA-bd_sf"/>
</dbReference>
<dbReference type="OrthoDB" id="245150at2759"/>
<proteinExistence type="inferred from homology"/>
<evidence type="ECO:0000256" key="6">
    <source>
        <dbReference type="ARBA" id="ARBA00022927"/>
    </source>
</evidence>
<keyword evidence="9" id="KW-1185">Reference proteome</keyword>
<comment type="subcellular location">
    <subcellularLocation>
        <location evidence="1">Cytoplasm</location>
    </subcellularLocation>
</comment>
<dbReference type="Gene3D" id="1.10.10.10">
    <property type="entry name" value="Winged helix-like DNA-binding domain superfamily/Winged helix DNA-binding domain"/>
    <property type="match status" value="1"/>
</dbReference>
<dbReference type="InParanoid" id="A0A0D1YD85"/>
<keyword evidence="5" id="KW-0963">Cytoplasm</keyword>
<evidence type="ECO:0000256" key="7">
    <source>
        <dbReference type="ARBA" id="ARBA00030094"/>
    </source>
</evidence>
<organism evidence="8 9">
    <name type="scientific">Verruconis gallopava</name>
    <dbReference type="NCBI Taxonomy" id="253628"/>
    <lineage>
        <taxon>Eukaryota</taxon>
        <taxon>Fungi</taxon>
        <taxon>Dikarya</taxon>
        <taxon>Ascomycota</taxon>
        <taxon>Pezizomycotina</taxon>
        <taxon>Dothideomycetes</taxon>
        <taxon>Pleosporomycetidae</taxon>
        <taxon>Venturiales</taxon>
        <taxon>Sympoventuriaceae</taxon>
        <taxon>Verruconis</taxon>
    </lineage>
</organism>
<dbReference type="InterPro" id="IPR014041">
    <property type="entry name" value="ESCRT-II_cplx_Vps25-sub_N"/>
</dbReference>
<dbReference type="GO" id="GO:0000814">
    <property type="term" value="C:ESCRT II complex"/>
    <property type="evidence" value="ECO:0007669"/>
    <property type="project" value="InterPro"/>
</dbReference>
<protein>
    <recommendedName>
        <fullName evidence="3">Vacuolar protein-sorting-associated protein 25</fullName>
    </recommendedName>
    <alternativeName>
        <fullName evidence="7">ESCRT-II complex subunit VPS25</fullName>
    </alternativeName>
</protein>
<dbReference type="AlphaFoldDB" id="A0A0D1YD85"/>
<reference evidence="8 9" key="1">
    <citation type="submission" date="2015-01" db="EMBL/GenBank/DDBJ databases">
        <title>The Genome Sequence of Ochroconis gallopava CBS43764.</title>
        <authorList>
            <consortium name="The Broad Institute Genomics Platform"/>
            <person name="Cuomo C."/>
            <person name="de Hoog S."/>
            <person name="Gorbushina A."/>
            <person name="Stielow B."/>
            <person name="Teixiera M."/>
            <person name="Abouelleil A."/>
            <person name="Chapman S.B."/>
            <person name="Priest M."/>
            <person name="Young S.K."/>
            <person name="Wortman J."/>
            <person name="Nusbaum C."/>
            <person name="Birren B."/>
        </authorList>
    </citation>
    <scope>NUCLEOTIDE SEQUENCE [LARGE SCALE GENOMIC DNA]</scope>
    <source>
        <strain evidence="8 9">CBS 43764</strain>
    </source>
</reference>
<accession>A0A0D1YD85</accession>
<dbReference type="GO" id="GO:0043328">
    <property type="term" value="P:protein transport to vacuole involved in ubiquitin-dependent protein catabolic process via the multivesicular body sorting pathway"/>
    <property type="evidence" value="ECO:0007669"/>
    <property type="project" value="TreeGrafter"/>
</dbReference>
<keyword evidence="6" id="KW-0653">Protein transport</keyword>
<keyword evidence="4" id="KW-0813">Transport</keyword>
<name>A0A0D1YD85_9PEZI</name>
<dbReference type="FunFam" id="1.10.10.10:FF:000141">
    <property type="entry name" value="vacuolar protein-sorting-associated protein 25"/>
    <property type="match status" value="1"/>
</dbReference>
<comment type="similarity">
    <text evidence="2">Belongs to the VPS25 family.</text>
</comment>
<evidence type="ECO:0000256" key="1">
    <source>
        <dbReference type="ARBA" id="ARBA00004496"/>
    </source>
</evidence>
<dbReference type="InterPro" id="IPR036390">
    <property type="entry name" value="WH_DNA-bd_sf"/>
</dbReference>
<evidence type="ECO:0000313" key="8">
    <source>
        <dbReference type="EMBL" id="KIV98696.1"/>
    </source>
</evidence>
<gene>
    <name evidence="8" type="ORF">PV09_09524</name>
</gene>
<dbReference type="FunFam" id="1.10.10.570:FF:000003">
    <property type="entry name" value="Vacuolar protein-sorting-associated protein 25"/>
    <property type="match status" value="1"/>
</dbReference>
<dbReference type="EMBL" id="KN847603">
    <property type="protein sequence ID" value="KIV98696.1"/>
    <property type="molecule type" value="Genomic_DNA"/>
</dbReference>
<dbReference type="GO" id="GO:0005198">
    <property type="term" value="F:structural molecule activity"/>
    <property type="evidence" value="ECO:0007669"/>
    <property type="project" value="TreeGrafter"/>
</dbReference>
<dbReference type="FunCoup" id="A0A0D1YD85">
    <property type="interactions" value="798"/>
</dbReference>
<dbReference type="PANTHER" id="PTHR13149">
    <property type="entry name" value="VACUOLAR PROTEIN SORTING-ASSOCIATED PROTEIN VPS25"/>
    <property type="match status" value="1"/>
</dbReference>
<dbReference type="RefSeq" id="XP_016208566.1">
    <property type="nucleotide sequence ID" value="XM_016363596.1"/>
</dbReference>
<evidence type="ECO:0000256" key="5">
    <source>
        <dbReference type="ARBA" id="ARBA00022490"/>
    </source>
</evidence>
<dbReference type="Proteomes" id="UP000053259">
    <property type="component" value="Unassembled WGS sequence"/>
</dbReference>
<dbReference type="SUPFAM" id="SSF46785">
    <property type="entry name" value="Winged helix' DNA-binding domain"/>
    <property type="match status" value="2"/>
</dbReference>
<dbReference type="PANTHER" id="PTHR13149:SF0">
    <property type="entry name" value="VACUOLAR PROTEIN-SORTING-ASSOCIATED PROTEIN 25"/>
    <property type="match status" value="1"/>
</dbReference>
<evidence type="ECO:0000256" key="2">
    <source>
        <dbReference type="ARBA" id="ARBA00009674"/>
    </source>
</evidence>
<sequence>MSSSASELSGTTHASAQQSADFVFPPHYSFPPFFTLQPNPLTRSSQLASWETLILTYCRHHRIFQLSIVESFNTPLFTNASINRKLAIPDIRAVLEYMASSEGGNRAEWTDKTKSRAWVWWRKPEEWADVIYQWIEGTGQKGSVLTVYELSQGDSTRGSDLHDLDPEVMNKSLAVLVKRGKAQIFGEGEAKGVKFF</sequence>
<evidence type="ECO:0000313" key="9">
    <source>
        <dbReference type="Proteomes" id="UP000053259"/>
    </source>
</evidence>
<dbReference type="STRING" id="253628.A0A0D1YD85"/>
<evidence type="ECO:0000256" key="3">
    <source>
        <dbReference type="ARBA" id="ARBA00017934"/>
    </source>
</evidence>
<dbReference type="GO" id="GO:0016236">
    <property type="term" value="P:macroautophagy"/>
    <property type="evidence" value="ECO:0007669"/>
    <property type="project" value="UniProtKB-ARBA"/>
</dbReference>
<dbReference type="Gene3D" id="1.10.10.570">
    <property type="entry name" value="Winged helix' DNA-binding domain. Chain C. Domain 1"/>
    <property type="match status" value="1"/>
</dbReference>
<dbReference type="GO" id="GO:0042803">
    <property type="term" value="F:protein homodimerization activity"/>
    <property type="evidence" value="ECO:0007669"/>
    <property type="project" value="TreeGrafter"/>
</dbReference>
<dbReference type="HOGENOM" id="CLU_087657_0_1_1"/>
<dbReference type="Pfam" id="PF05871">
    <property type="entry name" value="ESCRT-II"/>
    <property type="match status" value="1"/>
</dbReference>
<evidence type="ECO:0000256" key="4">
    <source>
        <dbReference type="ARBA" id="ARBA00022448"/>
    </source>
</evidence>
<dbReference type="GeneID" id="27317497"/>
<dbReference type="VEuPathDB" id="FungiDB:PV09_09524"/>
<dbReference type="InterPro" id="IPR008570">
    <property type="entry name" value="ESCRT-II_cplx_Vps25-sub"/>
</dbReference>